<comment type="caution">
    <text evidence="2">The sequence shown here is derived from an EMBL/GenBank/DDBJ whole genome shotgun (WGS) entry which is preliminary data.</text>
</comment>
<dbReference type="EMBL" id="VITF01000001">
    <property type="protein sequence ID" value="TWA74153.1"/>
    <property type="molecule type" value="Genomic_DNA"/>
</dbReference>
<gene>
    <name evidence="2" type="ORF">FBZ82_101168</name>
</gene>
<proteinExistence type="predicted"/>
<evidence type="ECO:0000256" key="1">
    <source>
        <dbReference type="SAM" id="MobiDB-lite"/>
    </source>
</evidence>
<dbReference type="RefSeq" id="WP_145671812.1">
    <property type="nucleotide sequence ID" value="NZ_VITF01000001.1"/>
</dbReference>
<name>A0A560BNH0_AZOBR</name>
<organism evidence="2 3">
    <name type="scientific">Azospirillum brasilense</name>
    <dbReference type="NCBI Taxonomy" id="192"/>
    <lineage>
        <taxon>Bacteria</taxon>
        <taxon>Pseudomonadati</taxon>
        <taxon>Pseudomonadota</taxon>
        <taxon>Alphaproteobacteria</taxon>
        <taxon>Rhodospirillales</taxon>
        <taxon>Azospirillaceae</taxon>
        <taxon>Azospirillum</taxon>
    </lineage>
</organism>
<protein>
    <submittedName>
        <fullName evidence="2">Uncharacterized protein</fullName>
    </submittedName>
</protein>
<dbReference type="AlphaFoldDB" id="A0A560BNH0"/>
<dbReference type="Proteomes" id="UP000316083">
    <property type="component" value="Unassembled WGS sequence"/>
</dbReference>
<evidence type="ECO:0000313" key="3">
    <source>
        <dbReference type="Proteomes" id="UP000316083"/>
    </source>
</evidence>
<feature type="region of interest" description="Disordered" evidence="1">
    <location>
        <begin position="1"/>
        <end position="22"/>
    </location>
</feature>
<accession>A0A560BNH0</accession>
<evidence type="ECO:0000313" key="2">
    <source>
        <dbReference type="EMBL" id="TWA74153.1"/>
    </source>
</evidence>
<reference evidence="2 3" key="1">
    <citation type="submission" date="2019-06" db="EMBL/GenBank/DDBJ databases">
        <title>Genomic Encyclopedia of Type Strains, Phase IV (KMG-V): Genome sequencing to study the core and pangenomes of soil and plant-associated prokaryotes.</title>
        <authorList>
            <person name="Whitman W."/>
        </authorList>
    </citation>
    <scope>NUCLEOTIDE SEQUENCE [LARGE SCALE GENOMIC DNA]</scope>
    <source>
        <strain evidence="2 3">BR 11796</strain>
    </source>
</reference>
<sequence length="63" mass="6828">MSNVTTLPVTNPRRRVAPPSTSARLAGAADDLILIATEHDFDRDGIREIAARLKRLAEELSAS</sequence>